<sequence>MNKISLRESTTQDVITIADPQSEVYFDNYKEWFQSKNVTLYETKDKHPKLPKISIKNSEICKNTKNVDILIYIQSHWENIGKRSLLRETWANRNVFRDISVRIIFILGKPSKSSDQMKVKNENLAHHDIIQGDFIDSFKNITLKSILALHWINEHCLNSRYILKTDDDIFINIFALLEYMISEIYSKNKVVMCQLKQNGTSPIMRDPKNKWYIPEEVFPGKTHFPQFCSGYTVLFTSDLIPDLYKTSFTAPYFSVDDVYVFGYLLPQIKSVQYEDVSNALTLNTKSGLQEYEGNGPLVHVAVGAAEKGAMEKLWTRTLQKLSDWAKRHAKIVDVKNKQLVT</sequence>
<dbReference type="Pfam" id="PF01762">
    <property type="entry name" value="Galactosyl_T"/>
    <property type="match status" value="1"/>
</dbReference>
<evidence type="ECO:0000256" key="8">
    <source>
        <dbReference type="ARBA" id="ARBA00023034"/>
    </source>
</evidence>
<comment type="caution">
    <text evidence="12">The sequence shown here is derived from an EMBL/GenBank/DDBJ whole genome shotgun (WGS) entry which is preliminary data.</text>
</comment>
<evidence type="ECO:0000256" key="7">
    <source>
        <dbReference type="ARBA" id="ARBA00022989"/>
    </source>
</evidence>
<keyword evidence="13" id="KW-1185">Reference proteome</keyword>
<dbReference type="Proteomes" id="UP001186944">
    <property type="component" value="Unassembled WGS sequence"/>
</dbReference>
<evidence type="ECO:0000256" key="5">
    <source>
        <dbReference type="ARBA" id="ARBA00022692"/>
    </source>
</evidence>
<keyword evidence="10" id="KW-0325">Glycoprotein</keyword>
<evidence type="ECO:0000256" key="6">
    <source>
        <dbReference type="ARBA" id="ARBA00022968"/>
    </source>
</evidence>
<proteinExistence type="inferred from homology"/>
<evidence type="ECO:0000313" key="13">
    <source>
        <dbReference type="Proteomes" id="UP001186944"/>
    </source>
</evidence>
<evidence type="ECO:0000256" key="1">
    <source>
        <dbReference type="ARBA" id="ARBA00004323"/>
    </source>
</evidence>
<keyword evidence="9" id="KW-0472">Membrane</keyword>
<dbReference type="GO" id="GO:0000139">
    <property type="term" value="C:Golgi membrane"/>
    <property type="evidence" value="ECO:0007669"/>
    <property type="project" value="UniProtKB-SubCell"/>
</dbReference>
<dbReference type="GO" id="GO:0016758">
    <property type="term" value="F:hexosyltransferase activity"/>
    <property type="evidence" value="ECO:0007669"/>
    <property type="project" value="InterPro"/>
</dbReference>
<keyword evidence="3 11" id="KW-0328">Glycosyltransferase</keyword>
<protein>
    <recommendedName>
        <fullName evidence="11">Hexosyltransferase</fullName>
        <ecNumber evidence="11">2.4.1.-</ecNumber>
    </recommendedName>
</protein>
<dbReference type="PANTHER" id="PTHR11214">
    <property type="entry name" value="BETA-1,3-N-ACETYLGLUCOSAMINYLTRANSFERASE"/>
    <property type="match status" value="1"/>
</dbReference>
<dbReference type="EMBL" id="VSWD01000006">
    <property type="protein sequence ID" value="KAK3099292.1"/>
    <property type="molecule type" value="Genomic_DNA"/>
</dbReference>
<comment type="subcellular location">
    <subcellularLocation>
        <location evidence="1 11">Golgi apparatus membrane</location>
        <topology evidence="1 11">Single-pass type II membrane protein</topology>
    </subcellularLocation>
</comment>
<evidence type="ECO:0000256" key="2">
    <source>
        <dbReference type="ARBA" id="ARBA00008661"/>
    </source>
</evidence>
<gene>
    <name evidence="12" type="ORF">FSP39_002118</name>
</gene>
<evidence type="ECO:0000256" key="10">
    <source>
        <dbReference type="ARBA" id="ARBA00023180"/>
    </source>
</evidence>
<name>A0AA89C4Q4_PINIB</name>
<keyword evidence="7" id="KW-1133">Transmembrane helix</keyword>
<organism evidence="12 13">
    <name type="scientific">Pinctada imbricata</name>
    <name type="common">Atlantic pearl-oyster</name>
    <name type="synonym">Pinctada martensii</name>
    <dbReference type="NCBI Taxonomy" id="66713"/>
    <lineage>
        <taxon>Eukaryota</taxon>
        <taxon>Metazoa</taxon>
        <taxon>Spiralia</taxon>
        <taxon>Lophotrochozoa</taxon>
        <taxon>Mollusca</taxon>
        <taxon>Bivalvia</taxon>
        <taxon>Autobranchia</taxon>
        <taxon>Pteriomorphia</taxon>
        <taxon>Pterioida</taxon>
        <taxon>Pterioidea</taxon>
        <taxon>Pteriidae</taxon>
        <taxon>Pinctada</taxon>
    </lineage>
</organism>
<keyword evidence="6" id="KW-0735">Signal-anchor</keyword>
<evidence type="ECO:0000256" key="4">
    <source>
        <dbReference type="ARBA" id="ARBA00022679"/>
    </source>
</evidence>
<dbReference type="PANTHER" id="PTHR11214:SF364">
    <property type="entry name" value="HEXOSYLTRANSFERASE"/>
    <property type="match status" value="1"/>
</dbReference>
<comment type="similarity">
    <text evidence="2 11">Belongs to the glycosyltransferase 31 family.</text>
</comment>
<keyword evidence="8 11" id="KW-0333">Golgi apparatus</keyword>
<keyword evidence="5" id="KW-0812">Transmembrane</keyword>
<keyword evidence="4" id="KW-0808">Transferase</keyword>
<dbReference type="InterPro" id="IPR002659">
    <property type="entry name" value="Glyco_trans_31"/>
</dbReference>
<dbReference type="FunFam" id="3.90.550.50:FF:000001">
    <property type="entry name" value="Hexosyltransferase"/>
    <property type="match status" value="1"/>
</dbReference>
<evidence type="ECO:0000313" key="12">
    <source>
        <dbReference type="EMBL" id="KAK3099292.1"/>
    </source>
</evidence>
<reference evidence="12" key="1">
    <citation type="submission" date="2019-08" db="EMBL/GenBank/DDBJ databases">
        <title>The improved chromosome-level genome for the pearl oyster Pinctada fucata martensii using PacBio sequencing and Hi-C.</title>
        <authorList>
            <person name="Zheng Z."/>
        </authorList>
    </citation>
    <scope>NUCLEOTIDE SEQUENCE</scope>
    <source>
        <strain evidence="12">ZZ-2019</strain>
        <tissue evidence="12">Adductor muscle</tissue>
    </source>
</reference>
<dbReference type="GO" id="GO:0006493">
    <property type="term" value="P:protein O-linked glycosylation"/>
    <property type="evidence" value="ECO:0007669"/>
    <property type="project" value="TreeGrafter"/>
</dbReference>
<evidence type="ECO:0000256" key="9">
    <source>
        <dbReference type="ARBA" id="ARBA00023136"/>
    </source>
</evidence>
<evidence type="ECO:0000256" key="3">
    <source>
        <dbReference type="ARBA" id="ARBA00022676"/>
    </source>
</evidence>
<evidence type="ECO:0000256" key="11">
    <source>
        <dbReference type="RuleBase" id="RU363063"/>
    </source>
</evidence>
<accession>A0AA89C4Q4</accession>
<dbReference type="Gene3D" id="3.90.550.50">
    <property type="match status" value="1"/>
</dbReference>
<dbReference type="EC" id="2.4.1.-" evidence="11"/>
<dbReference type="AlphaFoldDB" id="A0AA89C4Q4"/>